<protein>
    <submittedName>
        <fullName evidence="2">Uncharacterized protein</fullName>
    </submittedName>
</protein>
<keyword evidence="1" id="KW-0472">Membrane</keyword>
<feature type="transmembrane region" description="Helical" evidence="1">
    <location>
        <begin position="59"/>
        <end position="77"/>
    </location>
</feature>
<evidence type="ECO:0000256" key="1">
    <source>
        <dbReference type="SAM" id="Phobius"/>
    </source>
</evidence>
<reference evidence="2 3" key="1">
    <citation type="journal article" date="2019" name="Front. Microbiol.">
        <title>Genomic Features for Desiccation Tolerance and Sugar Biosynthesis in the Extremophile Gloeocapsopsis sp. UTEX B3054.</title>
        <authorList>
            <person name="Urrejola C."/>
            <person name="Alcorta J."/>
            <person name="Salas L."/>
            <person name="Vasquez M."/>
            <person name="Polz M.F."/>
            <person name="Vicuna R."/>
            <person name="Diez B."/>
        </authorList>
    </citation>
    <scope>NUCLEOTIDE SEQUENCE [LARGE SCALE GENOMIC DNA]</scope>
    <source>
        <strain evidence="2 3">1H9</strain>
    </source>
</reference>
<keyword evidence="3" id="KW-1185">Reference proteome</keyword>
<proteinExistence type="predicted"/>
<dbReference type="AlphaFoldDB" id="A0A6N8G1W4"/>
<comment type="caution">
    <text evidence="2">The sequence shown here is derived from an EMBL/GenBank/DDBJ whole genome shotgun (WGS) entry which is preliminary data.</text>
</comment>
<sequence>MSSQLNRDLEKLEAKETTLFDRTFRDSEGKIVIAQIPNLPILVGLAATFLQFVLPSGKIQTALGLVAFGALFTWAWQELFEGVNYFRRAVGLIGLVGIIALGLNLSRV</sequence>
<evidence type="ECO:0000313" key="2">
    <source>
        <dbReference type="EMBL" id="MUL39390.1"/>
    </source>
</evidence>
<dbReference type="RefSeq" id="WP_105219942.1">
    <property type="nucleotide sequence ID" value="NZ_CAWNSU010000050.1"/>
</dbReference>
<feature type="transmembrane region" description="Helical" evidence="1">
    <location>
        <begin position="31"/>
        <end position="53"/>
    </location>
</feature>
<keyword evidence="1" id="KW-0812">Transmembrane</keyword>
<keyword evidence="1" id="KW-1133">Transmembrane helix</keyword>
<feature type="transmembrane region" description="Helical" evidence="1">
    <location>
        <begin position="89"/>
        <end position="106"/>
    </location>
</feature>
<evidence type="ECO:0000313" key="3">
    <source>
        <dbReference type="Proteomes" id="UP000441797"/>
    </source>
</evidence>
<accession>A0A6N8G1W4</accession>
<dbReference type="Proteomes" id="UP000441797">
    <property type="component" value="Unassembled WGS sequence"/>
</dbReference>
<organism evidence="2 3">
    <name type="scientific">Gloeocapsopsis dulcis AAB1 = 1H9</name>
    <dbReference type="NCBI Taxonomy" id="1433147"/>
    <lineage>
        <taxon>Bacteria</taxon>
        <taxon>Bacillati</taxon>
        <taxon>Cyanobacteriota</taxon>
        <taxon>Cyanophyceae</taxon>
        <taxon>Oscillatoriophycideae</taxon>
        <taxon>Chroococcales</taxon>
        <taxon>Chroococcaceae</taxon>
        <taxon>Gloeocapsopsis</taxon>
        <taxon>Gloeocapsopsis dulcis</taxon>
    </lineage>
</organism>
<name>A0A6N8G1W4_9CHRO</name>
<gene>
    <name evidence="2" type="ORF">BWI75_24700</name>
</gene>
<dbReference type="OrthoDB" id="532298at2"/>
<dbReference type="EMBL" id="NAPY01000078">
    <property type="protein sequence ID" value="MUL39390.1"/>
    <property type="molecule type" value="Genomic_DNA"/>
</dbReference>